<keyword evidence="3" id="KW-0408">Iron</keyword>
<dbReference type="PANTHER" id="PTHR21281">
    <property type="entry name" value="CYTOCHROME B5 DOMAIN-CONTAINING PROTEIN 1"/>
    <property type="match status" value="1"/>
</dbReference>
<dbReference type="InterPro" id="IPR052320">
    <property type="entry name" value="Cytochrome_b5_domain"/>
</dbReference>
<feature type="region of interest" description="Disordered" evidence="5">
    <location>
        <begin position="398"/>
        <end position="425"/>
    </location>
</feature>
<evidence type="ECO:0000313" key="7">
    <source>
        <dbReference type="Proteomes" id="UP000094527"/>
    </source>
</evidence>
<accession>A0A1D2NEW7</accession>
<gene>
    <name evidence="6" type="ORF">Ocin01_02893</name>
</gene>
<dbReference type="Proteomes" id="UP000094527">
    <property type="component" value="Unassembled WGS sequence"/>
</dbReference>
<evidence type="ECO:0000256" key="3">
    <source>
        <dbReference type="ARBA" id="ARBA00023004"/>
    </source>
</evidence>
<comment type="caution">
    <text evidence="6">The sequence shown here is derived from an EMBL/GenBank/DDBJ whole genome shotgun (WGS) entry which is preliminary data.</text>
</comment>
<feature type="compositionally biased region" description="Acidic residues" evidence="5">
    <location>
        <begin position="560"/>
        <end position="586"/>
    </location>
</feature>
<feature type="region of interest" description="Disordered" evidence="5">
    <location>
        <begin position="557"/>
        <end position="586"/>
    </location>
</feature>
<keyword evidence="7" id="KW-1185">Reference proteome</keyword>
<keyword evidence="1" id="KW-0349">Heme</keyword>
<reference evidence="6 7" key="1">
    <citation type="journal article" date="2016" name="Genome Biol. Evol.">
        <title>Gene Family Evolution Reflects Adaptation to Soil Environmental Stressors in the Genome of the Collembolan Orchesella cincta.</title>
        <authorList>
            <person name="Faddeeva-Vakhrusheva A."/>
            <person name="Derks M.F."/>
            <person name="Anvar S.Y."/>
            <person name="Agamennone V."/>
            <person name="Suring W."/>
            <person name="Smit S."/>
            <person name="van Straalen N.M."/>
            <person name="Roelofs D."/>
        </authorList>
    </citation>
    <scope>NUCLEOTIDE SEQUENCE [LARGE SCALE GENOMIC DNA]</scope>
    <source>
        <tissue evidence="6">Mixed pool</tissue>
    </source>
</reference>
<dbReference type="AlphaFoldDB" id="A0A1D2NEW7"/>
<dbReference type="OrthoDB" id="260091at2759"/>
<dbReference type="GO" id="GO:0046872">
    <property type="term" value="F:metal ion binding"/>
    <property type="evidence" value="ECO:0007669"/>
    <property type="project" value="UniProtKB-KW"/>
</dbReference>
<dbReference type="EMBL" id="LJIJ01000064">
    <property type="protein sequence ID" value="ODN03789.1"/>
    <property type="molecule type" value="Genomic_DNA"/>
</dbReference>
<evidence type="ECO:0000256" key="5">
    <source>
        <dbReference type="SAM" id="MobiDB-lite"/>
    </source>
</evidence>
<evidence type="ECO:0000256" key="4">
    <source>
        <dbReference type="ARBA" id="ARBA00038168"/>
    </source>
</evidence>
<protein>
    <submittedName>
        <fullName evidence="6">Cytochrome b5 domain-containing protein 1</fullName>
    </submittedName>
</protein>
<name>A0A1D2NEW7_ORCCI</name>
<evidence type="ECO:0000313" key="6">
    <source>
        <dbReference type="EMBL" id="ODN03789.1"/>
    </source>
</evidence>
<keyword evidence="2" id="KW-0479">Metal-binding</keyword>
<evidence type="ECO:0000256" key="2">
    <source>
        <dbReference type="ARBA" id="ARBA00022723"/>
    </source>
</evidence>
<sequence length="1018" mass="114838">MAPSKDVKAAELVPEERTMKVSIVASQTDASEWVEYETDMKELYQNLKDEGIDVPTDDRGNPMFTPQFLKNLPPSLQPHAAGKVYTGGKPFKPLLGSGHRHKDKGALGRTNQTRTSIWEDYKNDLKELYKKLEKQGIAVPNDEDGVPILTEDLIKSLPPELMPHPAGIEYSPLPGVPALPDGTQVSARLTIKLLNGPLQDELVRRLTKIGKSIPTENGRPVLTPEIIREIPPEIIAKVLEPIYDSQRRLSASRQSVIRKLSLEDKKSLAHLLHTHGVEVKTVQQIPAAAVVQIAEEELEEAIGTVHTHDILSPAPHVQKVLPRDVIYHLSKTQKTQLGEMLTELGMTVDIDGDFEPIITQTNVRVLPRETLSYFGINISDDDTISSGSPAPFTAETVDTAEEMPDDHPNKKPRRSNTNLERRRSRRHLHMKSNRGLFHLTRKKDWKLELERRLQAAGIEVKMTEEGDLDLSHVPEDIVSEFTTAIQTEISQLDPGSLHERIMAMAHEDKMLIHEELEISGIEIPIDDDGNKIITVGLIDSLPRDVLINLLAKIFSSQPTGEEEDEGEEDEEEETVNPEDTADKDDEVELELTDEQKEEFYEKLVEEGVVVPLDAVTGKPKITKELIKNAVPKKLAREIIAVAANANVIDIRLSSGESSPSDTDETAPKVNRKTIEIVHELPPHVLGLRYSCGFGYVTDNTGNKINYEGMLQFLENSYTDEEIKKHEGIEKEKAATLRQALKQEKEHEEHDPEIKSGGSSVEIQRMAMRFRPIDKDKLIPDQNDPINLFEEAKPGIDPELIPHAKVVDFISILQPKDTFPLGKVDSLAAVPSSIVRKFSNESVRGSNLSTHLSDMPSMYSQALVEEPSIFFASVSTQSFDITPESVSSYREKWLKSFMNGYSPRETFAIRITNMITRKQIELRVCKNNTVNEVCHLYMQYEDHPEYYVWKDIYGRVLSPEKTMVENGLVRHDEVLEFQGYRRLPVILLYFRDGFENDPPLPLNPLHALRQREPGLCRNY</sequence>
<evidence type="ECO:0000256" key="1">
    <source>
        <dbReference type="ARBA" id="ARBA00022617"/>
    </source>
</evidence>
<dbReference type="PANTHER" id="PTHR21281:SF0">
    <property type="entry name" value="CYTOCHROME B5 DOMAIN-CONTAINING PROTEIN 1"/>
    <property type="match status" value="1"/>
</dbReference>
<proteinExistence type="inferred from homology"/>
<comment type="similarity">
    <text evidence="4">Belongs to the cytochrome b5 family.</text>
</comment>
<organism evidence="6 7">
    <name type="scientific">Orchesella cincta</name>
    <name type="common">Springtail</name>
    <name type="synonym">Podura cincta</name>
    <dbReference type="NCBI Taxonomy" id="48709"/>
    <lineage>
        <taxon>Eukaryota</taxon>
        <taxon>Metazoa</taxon>
        <taxon>Ecdysozoa</taxon>
        <taxon>Arthropoda</taxon>
        <taxon>Hexapoda</taxon>
        <taxon>Collembola</taxon>
        <taxon>Entomobryomorpha</taxon>
        <taxon>Entomobryoidea</taxon>
        <taxon>Orchesellidae</taxon>
        <taxon>Orchesellinae</taxon>
        <taxon>Orchesella</taxon>
    </lineage>
</organism>